<evidence type="ECO:0008006" key="4">
    <source>
        <dbReference type="Google" id="ProtNLM"/>
    </source>
</evidence>
<gene>
    <name evidence="2" type="ORF">B0H66DRAFT_219255</name>
</gene>
<evidence type="ECO:0000313" key="2">
    <source>
        <dbReference type="EMBL" id="KAK3323069.1"/>
    </source>
</evidence>
<dbReference type="Proteomes" id="UP001283341">
    <property type="component" value="Unassembled WGS sequence"/>
</dbReference>
<comment type="caution">
    <text evidence="2">The sequence shown here is derived from an EMBL/GenBank/DDBJ whole genome shotgun (WGS) entry which is preliminary data.</text>
</comment>
<keyword evidence="3" id="KW-1185">Reference proteome</keyword>
<sequence>MMDRNALVGKQGVRRSHFRTFVCSFSPFPEFLIVVRLWSQLVVMMSGLCCTAGAALARWVGGKSVVNNGRKKCGERRKVKMRSHDSLSCRFNFN</sequence>
<reference evidence="2" key="1">
    <citation type="journal article" date="2023" name="Mol. Phylogenet. Evol.">
        <title>Genome-scale phylogeny and comparative genomics of the fungal order Sordariales.</title>
        <authorList>
            <person name="Hensen N."/>
            <person name="Bonometti L."/>
            <person name="Westerberg I."/>
            <person name="Brannstrom I.O."/>
            <person name="Guillou S."/>
            <person name="Cros-Aarteil S."/>
            <person name="Calhoun S."/>
            <person name="Haridas S."/>
            <person name="Kuo A."/>
            <person name="Mondo S."/>
            <person name="Pangilinan J."/>
            <person name="Riley R."/>
            <person name="LaButti K."/>
            <person name="Andreopoulos B."/>
            <person name="Lipzen A."/>
            <person name="Chen C."/>
            <person name="Yan M."/>
            <person name="Daum C."/>
            <person name="Ng V."/>
            <person name="Clum A."/>
            <person name="Steindorff A."/>
            <person name="Ohm R.A."/>
            <person name="Martin F."/>
            <person name="Silar P."/>
            <person name="Natvig D.O."/>
            <person name="Lalanne C."/>
            <person name="Gautier V."/>
            <person name="Ament-Velasquez S.L."/>
            <person name="Kruys A."/>
            <person name="Hutchinson M.I."/>
            <person name="Powell A.J."/>
            <person name="Barry K."/>
            <person name="Miller A.N."/>
            <person name="Grigoriev I.V."/>
            <person name="Debuchy R."/>
            <person name="Gladieux P."/>
            <person name="Hiltunen Thoren M."/>
            <person name="Johannesson H."/>
        </authorList>
    </citation>
    <scope>NUCLEOTIDE SEQUENCE</scope>
    <source>
        <strain evidence="2">CBS 118394</strain>
    </source>
</reference>
<dbReference type="AlphaFoldDB" id="A0AAE0IDL7"/>
<proteinExistence type="predicted"/>
<dbReference type="EMBL" id="JAUEDM010000003">
    <property type="protein sequence ID" value="KAK3323069.1"/>
    <property type="molecule type" value="Genomic_DNA"/>
</dbReference>
<reference evidence="2" key="2">
    <citation type="submission" date="2023-06" db="EMBL/GenBank/DDBJ databases">
        <authorList>
            <consortium name="Lawrence Berkeley National Laboratory"/>
            <person name="Haridas S."/>
            <person name="Hensen N."/>
            <person name="Bonometti L."/>
            <person name="Westerberg I."/>
            <person name="Brannstrom I.O."/>
            <person name="Guillou S."/>
            <person name="Cros-Aarteil S."/>
            <person name="Calhoun S."/>
            <person name="Kuo A."/>
            <person name="Mondo S."/>
            <person name="Pangilinan J."/>
            <person name="Riley R."/>
            <person name="Labutti K."/>
            <person name="Andreopoulos B."/>
            <person name="Lipzen A."/>
            <person name="Chen C."/>
            <person name="Yanf M."/>
            <person name="Daum C."/>
            <person name="Ng V."/>
            <person name="Clum A."/>
            <person name="Steindorff A."/>
            <person name="Ohm R."/>
            <person name="Martin F."/>
            <person name="Silar P."/>
            <person name="Natvig D."/>
            <person name="Lalanne C."/>
            <person name="Gautier V."/>
            <person name="Ament-Velasquez S.L."/>
            <person name="Kruys A."/>
            <person name="Hutchinson M.I."/>
            <person name="Powell A.J."/>
            <person name="Barry K."/>
            <person name="Miller A.N."/>
            <person name="Grigoriev I.V."/>
            <person name="Debuchy R."/>
            <person name="Gladieux P."/>
            <person name="Thoren M.H."/>
            <person name="Johannesson H."/>
        </authorList>
    </citation>
    <scope>NUCLEOTIDE SEQUENCE</scope>
    <source>
        <strain evidence="2">CBS 118394</strain>
    </source>
</reference>
<evidence type="ECO:0000313" key="3">
    <source>
        <dbReference type="Proteomes" id="UP001283341"/>
    </source>
</evidence>
<evidence type="ECO:0000256" key="1">
    <source>
        <dbReference type="SAM" id="Phobius"/>
    </source>
</evidence>
<keyword evidence="1" id="KW-0472">Membrane</keyword>
<keyword evidence="1" id="KW-1133">Transmembrane helix</keyword>
<feature type="transmembrane region" description="Helical" evidence="1">
    <location>
        <begin position="37"/>
        <end position="61"/>
    </location>
</feature>
<organism evidence="2 3">
    <name type="scientific">Apodospora peruviana</name>
    <dbReference type="NCBI Taxonomy" id="516989"/>
    <lineage>
        <taxon>Eukaryota</taxon>
        <taxon>Fungi</taxon>
        <taxon>Dikarya</taxon>
        <taxon>Ascomycota</taxon>
        <taxon>Pezizomycotina</taxon>
        <taxon>Sordariomycetes</taxon>
        <taxon>Sordariomycetidae</taxon>
        <taxon>Sordariales</taxon>
        <taxon>Lasiosphaeriaceae</taxon>
        <taxon>Apodospora</taxon>
    </lineage>
</organism>
<name>A0AAE0IDL7_9PEZI</name>
<accession>A0AAE0IDL7</accession>
<protein>
    <recommendedName>
        <fullName evidence="4">Transmembrane protein</fullName>
    </recommendedName>
</protein>
<keyword evidence="1" id="KW-0812">Transmembrane</keyword>